<comment type="caution">
    <text evidence="11">The sequence shown here is derived from an EMBL/GenBank/DDBJ whole genome shotgun (WGS) entry which is preliminary data.</text>
</comment>
<proteinExistence type="predicted"/>
<keyword evidence="5 11" id="KW-0067">ATP-binding</keyword>
<feature type="transmembrane region" description="Helical" evidence="8">
    <location>
        <begin position="67"/>
        <end position="91"/>
    </location>
</feature>
<feature type="domain" description="ABC transmembrane type-1" evidence="10">
    <location>
        <begin position="27"/>
        <end position="316"/>
    </location>
</feature>
<dbReference type="GO" id="GO:0140359">
    <property type="term" value="F:ABC-type transporter activity"/>
    <property type="evidence" value="ECO:0007669"/>
    <property type="project" value="InterPro"/>
</dbReference>
<evidence type="ECO:0000256" key="5">
    <source>
        <dbReference type="ARBA" id="ARBA00022840"/>
    </source>
</evidence>
<dbReference type="InterPro" id="IPR036640">
    <property type="entry name" value="ABC1_TM_sf"/>
</dbReference>
<reference evidence="11" key="1">
    <citation type="submission" date="2020-10" db="EMBL/GenBank/DDBJ databases">
        <authorList>
            <person name="Castelo-Branco R."/>
            <person name="Eusebio N."/>
            <person name="Adriana R."/>
            <person name="Vieira A."/>
            <person name="Brugerolle De Fraissinette N."/>
            <person name="Rezende De Castro R."/>
            <person name="Schneider M.P."/>
            <person name="Vasconcelos V."/>
            <person name="Leao P.N."/>
        </authorList>
    </citation>
    <scope>NUCLEOTIDE SEQUENCE</scope>
    <source>
        <strain evidence="11">LEGE 06105</strain>
    </source>
</reference>
<dbReference type="InterPro" id="IPR025662">
    <property type="entry name" value="Sigma_54_int_dom_ATP-bd_1"/>
</dbReference>
<dbReference type="PROSITE" id="PS50893">
    <property type="entry name" value="ABC_TRANSPORTER_2"/>
    <property type="match status" value="1"/>
</dbReference>
<dbReference type="Proteomes" id="UP000620559">
    <property type="component" value="Unassembled WGS sequence"/>
</dbReference>
<dbReference type="Pfam" id="PF06472">
    <property type="entry name" value="ABC_membrane_2"/>
    <property type="match status" value="1"/>
</dbReference>
<dbReference type="PROSITE" id="PS00675">
    <property type="entry name" value="SIGMA54_INTERACT_1"/>
    <property type="match status" value="1"/>
</dbReference>
<dbReference type="AlphaFoldDB" id="A0A8J7F4F6"/>
<dbReference type="SMART" id="SM00382">
    <property type="entry name" value="AAA"/>
    <property type="match status" value="1"/>
</dbReference>
<keyword evidence="12" id="KW-1185">Reference proteome</keyword>
<dbReference type="Gene3D" id="1.20.1560.10">
    <property type="entry name" value="ABC transporter type 1, transmembrane domain"/>
    <property type="match status" value="1"/>
</dbReference>
<dbReference type="SUPFAM" id="SSF52540">
    <property type="entry name" value="P-loop containing nucleoside triphosphate hydrolases"/>
    <property type="match status" value="1"/>
</dbReference>
<evidence type="ECO:0000256" key="2">
    <source>
        <dbReference type="ARBA" id="ARBA00022448"/>
    </source>
</evidence>
<keyword evidence="3 8" id="KW-0812">Transmembrane</keyword>
<dbReference type="SUPFAM" id="SSF90123">
    <property type="entry name" value="ABC transporter transmembrane region"/>
    <property type="match status" value="1"/>
</dbReference>
<evidence type="ECO:0000256" key="4">
    <source>
        <dbReference type="ARBA" id="ARBA00022741"/>
    </source>
</evidence>
<dbReference type="InterPro" id="IPR050835">
    <property type="entry name" value="ABC_transporter_sub-D"/>
</dbReference>
<evidence type="ECO:0000256" key="3">
    <source>
        <dbReference type="ARBA" id="ARBA00022692"/>
    </source>
</evidence>
<evidence type="ECO:0000259" key="9">
    <source>
        <dbReference type="PROSITE" id="PS50893"/>
    </source>
</evidence>
<dbReference type="InterPro" id="IPR011527">
    <property type="entry name" value="ABC1_TM_dom"/>
</dbReference>
<dbReference type="CDD" id="cd03223">
    <property type="entry name" value="ABCD_peroxisomal_ALDP"/>
    <property type="match status" value="1"/>
</dbReference>
<comment type="subcellular location">
    <subcellularLocation>
        <location evidence="1">Cell membrane</location>
        <topology evidence="1">Multi-pass membrane protein</topology>
    </subcellularLocation>
</comment>
<organism evidence="11 12">
    <name type="scientific">Plectonema cf. radiosum LEGE 06105</name>
    <dbReference type="NCBI Taxonomy" id="945769"/>
    <lineage>
        <taxon>Bacteria</taxon>
        <taxon>Bacillati</taxon>
        <taxon>Cyanobacteriota</taxon>
        <taxon>Cyanophyceae</taxon>
        <taxon>Oscillatoriophycideae</taxon>
        <taxon>Oscillatoriales</taxon>
        <taxon>Microcoleaceae</taxon>
        <taxon>Plectonema</taxon>
    </lineage>
</organism>
<feature type="transmembrane region" description="Helical" evidence="8">
    <location>
        <begin position="145"/>
        <end position="165"/>
    </location>
</feature>
<feature type="transmembrane region" description="Helical" evidence="8">
    <location>
        <begin position="171"/>
        <end position="192"/>
    </location>
</feature>
<dbReference type="RefSeq" id="WP_193922934.1">
    <property type="nucleotide sequence ID" value="NZ_JADEWL010000079.1"/>
</dbReference>
<gene>
    <name evidence="11" type="ORF">IQ247_20220</name>
</gene>
<evidence type="ECO:0000256" key="1">
    <source>
        <dbReference type="ARBA" id="ARBA00004651"/>
    </source>
</evidence>
<dbReference type="PROSITE" id="PS50929">
    <property type="entry name" value="ABC_TM1F"/>
    <property type="match status" value="1"/>
</dbReference>
<dbReference type="Gene3D" id="3.40.50.300">
    <property type="entry name" value="P-loop containing nucleotide triphosphate hydrolases"/>
    <property type="match status" value="1"/>
</dbReference>
<evidence type="ECO:0000259" key="10">
    <source>
        <dbReference type="PROSITE" id="PS50929"/>
    </source>
</evidence>
<dbReference type="InterPro" id="IPR003439">
    <property type="entry name" value="ABC_transporter-like_ATP-bd"/>
</dbReference>
<dbReference type="GO" id="GO:0005886">
    <property type="term" value="C:plasma membrane"/>
    <property type="evidence" value="ECO:0007669"/>
    <property type="project" value="UniProtKB-SubCell"/>
</dbReference>
<keyword evidence="6 8" id="KW-1133">Transmembrane helix</keyword>
<keyword evidence="2" id="KW-0813">Transport</keyword>
<evidence type="ECO:0000256" key="8">
    <source>
        <dbReference type="SAM" id="Phobius"/>
    </source>
</evidence>
<sequence>MNNHRQLWENFWRVSKPYWFSQEKPGAIALLSLLIFLSMSSSSFLVVETVQRSELLSSLAAKDTERFLRTLIILLGIILVTIPLISWKTYIQGKLTLHWRRWLTDSFLHCYFDNLNFYRLNFSQDLDNPDQRIAEDINNFTQQSLYLLTVLSDSILQLILFSAVLWTTSPILMFVLIFYAVGGTLVTTLVFGRKLVAINFKQLKREADFRFGLIRVRDNAESIAFYRGQNQEFSRVKQRFADAFKNFNNLIRWQFGLTIFQNGYQYINFVLPFIILAPRIFTGDLEIGAVTRSQAAFERIGFALGLIINQFEKLSALSAGVNRLSVLSEFAQSNKSLPESVNTNIIIKESSHLEINHLTVQIPETNKTVVKDLSVSVKKGESLLIRGDSGVGKSSLLRTIAGLWNFGSGNIHRPKLENILFLPQKPYMILGSLRQQLLYPYLHKQISEPELIEILKLVNLSKIAMKYQDLDTIEDWSQLLSIGEQQRLAFARLLLTKPNYAILDEATSALDETNEEHLYQQLQKTGIAYISVGHNPQLLKYHQQVLEIKNQQNWSLYPSKNNDY</sequence>
<name>A0A8J7F4F6_9CYAN</name>
<accession>A0A8J7F4F6</accession>
<feature type="transmembrane region" description="Helical" evidence="8">
    <location>
        <begin position="26"/>
        <end position="47"/>
    </location>
</feature>
<dbReference type="PANTHER" id="PTHR11384">
    <property type="entry name" value="ATP-BINDING CASSETTE, SUB-FAMILY D MEMBER"/>
    <property type="match status" value="1"/>
</dbReference>
<keyword evidence="4" id="KW-0547">Nucleotide-binding</keyword>
<evidence type="ECO:0000256" key="7">
    <source>
        <dbReference type="ARBA" id="ARBA00023136"/>
    </source>
</evidence>
<protein>
    <submittedName>
        <fullName evidence="11">ABC transporter ATP-binding protein/permease</fullName>
    </submittedName>
</protein>
<evidence type="ECO:0000256" key="6">
    <source>
        <dbReference type="ARBA" id="ARBA00022989"/>
    </source>
</evidence>
<feature type="domain" description="ABC transporter" evidence="9">
    <location>
        <begin position="353"/>
        <end position="564"/>
    </location>
</feature>
<dbReference type="InterPro" id="IPR027417">
    <property type="entry name" value="P-loop_NTPase"/>
</dbReference>
<dbReference type="EMBL" id="JADEWL010000079">
    <property type="protein sequence ID" value="MBE9214967.1"/>
    <property type="molecule type" value="Genomic_DNA"/>
</dbReference>
<dbReference type="PANTHER" id="PTHR11384:SF59">
    <property type="entry name" value="LYSOSOMAL COBALAMIN TRANSPORTER ABCD4"/>
    <property type="match status" value="1"/>
</dbReference>
<dbReference type="InterPro" id="IPR003593">
    <property type="entry name" value="AAA+_ATPase"/>
</dbReference>
<evidence type="ECO:0000313" key="12">
    <source>
        <dbReference type="Proteomes" id="UP000620559"/>
    </source>
</evidence>
<dbReference type="GO" id="GO:0016887">
    <property type="term" value="F:ATP hydrolysis activity"/>
    <property type="evidence" value="ECO:0007669"/>
    <property type="project" value="InterPro"/>
</dbReference>
<dbReference type="Pfam" id="PF00005">
    <property type="entry name" value="ABC_tran"/>
    <property type="match status" value="1"/>
</dbReference>
<evidence type="ECO:0000313" key="11">
    <source>
        <dbReference type="EMBL" id="MBE9214967.1"/>
    </source>
</evidence>
<keyword evidence="7 8" id="KW-0472">Membrane</keyword>
<dbReference type="GO" id="GO:0005524">
    <property type="term" value="F:ATP binding"/>
    <property type="evidence" value="ECO:0007669"/>
    <property type="project" value="UniProtKB-KW"/>
</dbReference>